<dbReference type="Proteomes" id="UP001612415">
    <property type="component" value="Unassembled WGS sequence"/>
</dbReference>
<comment type="caution">
    <text evidence="2">The sequence shown here is derived from an EMBL/GenBank/DDBJ whole genome shotgun (WGS) entry which is preliminary data.</text>
</comment>
<dbReference type="EMBL" id="JBITDC010000001">
    <property type="protein sequence ID" value="MFI5673149.1"/>
    <property type="molecule type" value="Genomic_DNA"/>
</dbReference>
<evidence type="ECO:0000313" key="2">
    <source>
        <dbReference type="EMBL" id="MFI5673149.1"/>
    </source>
</evidence>
<accession>A0ABW7XSU3</accession>
<feature type="region of interest" description="Disordered" evidence="1">
    <location>
        <begin position="1"/>
        <end position="24"/>
    </location>
</feature>
<sequence>MGGAGRPPARPLHDGRGGSEHGRSGDFVLLGLTVRFTSADGTEPAAVDETIVVLEAVETGAAS</sequence>
<protein>
    <submittedName>
        <fullName evidence="2">Uncharacterized protein</fullName>
    </submittedName>
</protein>
<proteinExistence type="predicted"/>
<dbReference type="RefSeq" id="WP_398654216.1">
    <property type="nucleotide sequence ID" value="NZ_JBITDC010000001.1"/>
</dbReference>
<organism evidence="2 3">
    <name type="scientific">Streptomyces cellulosae</name>
    <dbReference type="NCBI Taxonomy" id="1968"/>
    <lineage>
        <taxon>Bacteria</taxon>
        <taxon>Bacillati</taxon>
        <taxon>Actinomycetota</taxon>
        <taxon>Actinomycetes</taxon>
        <taxon>Kitasatosporales</taxon>
        <taxon>Streptomycetaceae</taxon>
        <taxon>Streptomyces</taxon>
    </lineage>
</organism>
<feature type="compositionally biased region" description="Basic and acidic residues" evidence="1">
    <location>
        <begin position="11"/>
        <end position="24"/>
    </location>
</feature>
<keyword evidence="3" id="KW-1185">Reference proteome</keyword>
<gene>
    <name evidence="2" type="ORF">ACIA8P_00545</name>
</gene>
<evidence type="ECO:0000256" key="1">
    <source>
        <dbReference type="SAM" id="MobiDB-lite"/>
    </source>
</evidence>
<evidence type="ECO:0000313" key="3">
    <source>
        <dbReference type="Proteomes" id="UP001612415"/>
    </source>
</evidence>
<reference evidence="2 3" key="1">
    <citation type="submission" date="2024-10" db="EMBL/GenBank/DDBJ databases">
        <title>The Natural Products Discovery Center: Release of the First 8490 Sequenced Strains for Exploring Actinobacteria Biosynthetic Diversity.</title>
        <authorList>
            <person name="Kalkreuter E."/>
            <person name="Kautsar S.A."/>
            <person name="Yang D."/>
            <person name="Bader C.D."/>
            <person name="Teijaro C.N."/>
            <person name="Fluegel L."/>
            <person name="Davis C.M."/>
            <person name="Simpson J.R."/>
            <person name="Lauterbach L."/>
            <person name="Steele A.D."/>
            <person name="Gui C."/>
            <person name="Meng S."/>
            <person name="Li G."/>
            <person name="Viehrig K."/>
            <person name="Ye F."/>
            <person name="Su P."/>
            <person name="Kiefer A.F."/>
            <person name="Nichols A."/>
            <person name="Cepeda A.J."/>
            <person name="Yan W."/>
            <person name="Fan B."/>
            <person name="Jiang Y."/>
            <person name="Adhikari A."/>
            <person name="Zheng C.-J."/>
            <person name="Schuster L."/>
            <person name="Cowan T.M."/>
            <person name="Smanski M.J."/>
            <person name="Chevrette M.G."/>
            <person name="De Carvalho L.P.S."/>
            <person name="Shen B."/>
        </authorList>
    </citation>
    <scope>NUCLEOTIDE SEQUENCE [LARGE SCALE GENOMIC DNA]</scope>
    <source>
        <strain evidence="2 3">NPDC051599</strain>
    </source>
</reference>
<name>A0ABW7XSU3_STRCE</name>